<evidence type="ECO:0000313" key="1">
    <source>
        <dbReference type="EMBL" id="QBI84138.1"/>
    </source>
</evidence>
<dbReference type="EMBL" id="MK511066">
    <property type="protein sequence ID" value="QBI84138.1"/>
    <property type="molecule type" value="Genomic_DNA"/>
</dbReference>
<dbReference type="KEGG" id="vg:65119539"/>
<dbReference type="Proteomes" id="UP000294420">
    <property type="component" value="Segment"/>
</dbReference>
<organism evidence="1 2">
    <name type="scientific">Pseudomonas phage vB_Pae_BR319a</name>
    <dbReference type="NCBI Taxonomy" id="2563525"/>
    <lineage>
        <taxon>Viruses</taxon>
        <taxon>Duplodnaviria</taxon>
        <taxon>Heunggongvirae</taxon>
        <taxon>Uroviricota</taxon>
        <taxon>Caudoviricetes</taxon>
        <taxon>Peduoviridae</taxon>
        <taxon>Citexvirus</taxon>
        <taxon>Citexvirus BR319A</taxon>
    </lineage>
</organism>
<protein>
    <submittedName>
        <fullName evidence="1">Uncharacterized protein</fullName>
    </submittedName>
</protein>
<evidence type="ECO:0000313" key="2">
    <source>
        <dbReference type="Proteomes" id="UP000294420"/>
    </source>
</evidence>
<reference evidence="1" key="1">
    <citation type="journal article" date="2019" name="mSystems">
        <title>Mobilizing temperate bacteriophage communities and resolving individual phage genomes from cystic fibrosis and bronchiectasis Pseudomonas aeruginosa isolates.</title>
        <authorList>
            <person name="Tariq M.A."/>
            <person name="Everest F.L.C."/>
            <person name="Cowley L.A."/>
            <person name="Wright R."/>
            <person name="Holt G.S."/>
            <person name="Ingram H."/>
            <person name="Duignan L.A.M."/>
            <person name="Lanyon C.V."/>
            <person name="Perry A."/>
            <person name="Perry J.D."/>
            <person name="Bourke S."/>
            <person name="Brockhurst M.A."/>
            <person name="Bridge S.H."/>
            <person name="Soyza A.D."/>
            <person name="Smith D.L."/>
        </authorList>
    </citation>
    <scope>NUCLEOTIDE SEQUENCE [LARGE SCALE GENOMIC DNA]</scope>
</reference>
<keyword evidence="2" id="KW-1185">Reference proteome</keyword>
<dbReference type="GeneID" id="65119539"/>
<name>A0A481VA53_9CAUD</name>
<sequence>MAPKEKTKKRPFYYRRAKWDEMNKEPSLEKILTICHEELSTVGDRTFLSGEGEIRGADADPRPGEGLFLHIASYVPDEQTTTIEKSKRVKRSKLHAEAASAGRDFLSGDIFALVKDNHLILCPSGVRESVVHSYIYNVLKKCKYSKMLASFDLEKIAKASKLAMVATEGVKSIELGASLYDASISEMNVSKRKASQKKIDELLKKAAELFEDMFAKDPNLKEIKEQENLNIKISLNFDGREARRKGKPVGFGEIGKSRLKKTSEEIIKEYEDKEYLGFDEDGFKIVTMAGNVITPTEIRVSDSYHVKVFGKSIDKSDTFDKLKGYYDRLKSSGVLAQ</sequence>
<accession>A0A481VA53</accession>
<dbReference type="RefSeq" id="YP_010101764.1">
    <property type="nucleotide sequence ID" value="NC_055793.1"/>
</dbReference>
<proteinExistence type="predicted"/>